<dbReference type="Gene3D" id="3.40.50.1820">
    <property type="entry name" value="alpha/beta hydrolase"/>
    <property type="match status" value="1"/>
</dbReference>
<evidence type="ECO:0000256" key="1">
    <source>
        <dbReference type="SAM" id="Phobius"/>
    </source>
</evidence>
<reference evidence="3" key="1">
    <citation type="submission" date="2022-08" db="EMBL/GenBank/DDBJ databases">
        <authorList>
            <person name="Kallberg Y."/>
            <person name="Tangrot J."/>
            <person name="Rosling A."/>
        </authorList>
    </citation>
    <scope>NUCLEOTIDE SEQUENCE</scope>
    <source>
        <strain evidence="3">Wild A</strain>
    </source>
</reference>
<proteinExistence type="predicted"/>
<accession>A0A9W4WRR6</accession>
<dbReference type="EMBL" id="CAMKVN010002587">
    <property type="protein sequence ID" value="CAI2181735.1"/>
    <property type="molecule type" value="Genomic_DNA"/>
</dbReference>
<dbReference type="InterPro" id="IPR029058">
    <property type="entry name" value="AB_hydrolase_fold"/>
</dbReference>
<organism evidence="3 4">
    <name type="scientific">Funneliformis geosporum</name>
    <dbReference type="NCBI Taxonomy" id="1117311"/>
    <lineage>
        <taxon>Eukaryota</taxon>
        <taxon>Fungi</taxon>
        <taxon>Fungi incertae sedis</taxon>
        <taxon>Mucoromycota</taxon>
        <taxon>Glomeromycotina</taxon>
        <taxon>Glomeromycetes</taxon>
        <taxon>Glomerales</taxon>
        <taxon>Glomeraceae</taxon>
        <taxon>Funneliformis</taxon>
    </lineage>
</organism>
<evidence type="ECO:0000313" key="4">
    <source>
        <dbReference type="Proteomes" id="UP001153678"/>
    </source>
</evidence>
<protein>
    <submittedName>
        <fullName evidence="3">5073_t:CDS:1</fullName>
    </submittedName>
</protein>
<gene>
    <name evidence="3" type="ORF">FWILDA_LOCUS10233</name>
</gene>
<keyword evidence="1" id="KW-1133">Transmembrane helix</keyword>
<sequence length="296" mass="33540">MTTLTLSFSSIILALLILTVSMILIDASPIYRRQIPVSETDIREFKLWAKYASAAYCDVKDWKCGKACEGDTAGTRVIKFFQQSFPRDNNGYVAINDKEKAIIIAYRGTSDLQSFMQDFQLNQTPYSPSVPNAKVHFGFYATYNDTREEITTLVKRLVKDNPSYKVISTGHSLGGALAVFQTLDLIGTPGLNPSNLLTYTFGEPRAGNNAFSQFIINSGYKFFRVVNQNDLVPHLPSRNLKYIHYGPEYWINPKKDIVFCQNAEDKRCSSSLPFKSLVRHARYFDTIFLLTCLVKK</sequence>
<evidence type="ECO:0000259" key="2">
    <source>
        <dbReference type="Pfam" id="PF01764"/>
    </source>
</evidence>
<dbReference type="PANTHER" id="PTHR45856">
    <property type="entry name" value="ALPHA/BETA-HYDROLASES SUPERFAMILY PROTEIN"/>
    <property type="match status" value="1"/>
</dbReference>
<keyword evidence="1" id="KW-0472">Membrane</keyword>
<keyword evidence="1" id="KW-0812">Transmembrane</keyword>
<feature type="domain" description="Fungal lipase-type" evidence="2">
    <location>
        <begin position="104"/>
        <end position="238"/>
    </location>
</feature>
<dbReference type="CDD" id="cd00519">
    <property type="entry name" value="Lipase_3"/>
    <property type="match status" value="1"/>
</dbReference>
<dbReference type="AlphaFoldDB" id="A0A9W4WRR6"/>
<dbReference type="OrthoDB" id="438440at2759"/>
<name>A0A9W4WRR6_9GLOM</name>
<evidence type="ECO:0000313" key="3">
    <source>
        <dbReference type="EMBL" id="CAI2181735.1"/>
    </source>
</evidence>
<dbReference type="InterPro" id="IPR051218">
    <property type="entry name" value="Sec_MonoDiacylglyc_Lipase"/>
</dbReference>
<feature type="transmembrane region" description="Helical" evidence="1">
    <location>
        <begin position="6"/>
        <end position="25"/>
    </location>
</feature>
<dbReference type="Proteomes" id="UP001153678">
    <property type="component" value="Unassembled WGS sequence"/>
</dbReference>
<dbReference type="Pfam" id="PF01764">
    <property type="entry name" value="Lipase_3"/>
    <property type="match status" value="1"/>
</dbReference>
<dbReference type="InterPro" id="IPR002921">
    <property type="entry name" value="Fungal_lipase-type"/>
</dbReference>
<dbReference type="PANTHER" id="PTHR45856:SF25">
    <property type="entry name" value="FUNGAL LIPASE-LIKE DOMAIN-CONTAINING PROTEIN"/>
    <property type="match status" value="1"/>
</dbReference>
<dbReference type="GO" id="GO:0006629">
    <property type="term" value="P:lipid metabolic process"/>
    <property type="evidence" value="ECO:0007669"/>
    <property type="project" value="InterPro"/>
</dbReference>
<comment type="caution">
    <text evidence="3">The sequence shown here is derived from an EMBL/GenBank/DDBJ whole genome shotgun (WGS) entry which is preliminary data.</text>
</comment>
<keyword evidence="4" id="KW-1185">Reference proteome</keyword>
<dbReference type="SUPFAM" id="SSF53474">
    <property type="entry name" value="alpha/beta-Hydrolases"/>
    <property type="match status" value="1"/>
</dbReference>